<evidence type="ECO:0008006" key="9">
    <source>
        <dbReference type="Google" id="ProtNLM"/>
    </source>
</evidence>
<gene>
    <name evidence="7" type="ORF">MHY01S_06750</name>
</gene>
<name>A0A511QYQ6_9DEIN</name>
<dbReference type="RefSeq" id="WP_119339341.1">
    <property type="nucleotide sequence ID" value="NZ_BJXL01000013.1"/>
</dbReference>
<feature type="transmembrane region" description="Helical" evidence="6">
    <location>
        <begin position="119"/>
        <end position="140"/>
    </location>
</feature>
<evidence type="ECO:0000256" key="3">
    <source>
        <dbReference type="ARBA" id="ARBA00022692"/>
    </source>
</evidence>
<protein>
    <recommendedName>
        <fullName evidence="9">Phosphate-starvation-inducible E-like protein</fullName>
    </recommendedName>
</protein>
<evidence type="ECO:0000313" key="7">
    <source>
        <dbReference type="EMBL" id="GEM82509.1"/>
    </source>
</evidence>
<evidence type="ECO:0000313" key="8">
    <source>
        <dbReference type="Proteomes" id="UP000321197"/>
    </source>
</evidence>
<sequence>MNSQLITQKNLLTFFRITTRIIFNLALIALLLGLLVSVGRTLLDLGLAFTQPTVRLGLKDLVTNILSLVVVLELVRAFVDYFEFDRIRPEILVEVAVVFLLREMMLGLFSGDIKGWDVLVWSVGILALIAARALAIAYPYSKEKKHAG</sequence>
<evidence type="ECO:0000256" key="1">
    <source>
        <dbReference type="ARBA" id="ARBA00004651"/>
    </source>
</evidence>
<comment type="subcellular location">
    <subcellularLocation>
        <location evidence="1">Cell membrane</location>
        <topology evidence="1">Multi-pass membrane protein</topology>
    </subcellularLocation>
</comment>
<dbReference type="GO" id="GO:0005886">
    <property type="term" value="C:plasma membrane"/>
    <property type="evidence" value="ECO:0007669"/>
    <property type="project" value="UniProtKB-SubCell"/>
</dbReference>
<dbReference type="Proteomes" id="UP000321197">
    <property type="component" value="Unassembled WGS sequence"/>
</dbReference>
<dbReference type="InterPro" id="IPR020948">
    <property type="entry name" value="P_starv_induced_PsiE-like"/>
</dbReference>
<reference evidence="7 8" key="1">
    <citation type="submission" date="2019-07" db="EMBL/GenBank/DDBJ databases">
        <title>Whole genome shotgun sequence of Meiothermus hypogaeus NBRC 106114.</title>
        <authorList>
            <person name="Hosoyama A."/>
            <person name="Uohara A."/>
            <person name="Ohji S."/>
            <person name="Ichikawa N."/>
        </authorList>
    </citation>
    <scope>NUCLEOTIDE SEQUENCE [LARGE SCALE GENOMIC DNA]</scope>
    <source>
        <strain evidence="7 8">NBRC 106114</strain>
    </source>
</reference>
<evidence type="ECO:0000256" key="6">
    <source>
        <dbReference type="SAM" id="Phobius"/>
    </source>
</evidence>
<keyword evidence="3 6" id="KW-0812">Transmembrane</keyword>
<keyword evidence="2" id="KW-1003">Cell membrane</keyword>
<dbReference type="Pfam" id="PF06146">
    <property type="entry name" value="PsiE"/>
    <property type="match status" value="1"/>
</dbReference>
<keyword evidence="5 6" id="KW-0472">Membrane</keyword>
<dbReference type="AlphaFoldDB" id="A0A511QYQ6"/>
<dbReference type="EMBL" id="BJXL01000013">
    <property type="protein sequence ID" value="GEM82509.1"/>
    <property type="molecule type" value="Genomic_DNA"/>
</dbReference>
<dbReference type="OrthoDB" id="33084at2"/>
<feature type="transmembrane region" description="Helical" evidence="6">
    <location>
        <begin position="21"/>
        <end position="41"/>
    </location>
</feature>
<comment type="caution">
    <text evidence="7">The sequence shown here is derived from an EMBL/GenBank/DDBJ whole genome shotgun (WGS) entry which is preliminary data.</text>
</comment>
<keyword evidence="4 6" id="KW-1133">Transmembrane helix</keyword>
<evidence type="ECO:0000256" key="4">
    <source>
        <dbReference type="ARBA" id="ARBA00022989"/>
    </source>
</evidence>
<evidence type="ECO:0000256" key="5">
    <source>
        <dbReference type="ARBA" id="ARBA00023136"/>
    </source>
</evidence>
<accession>A0A511QYQ6</accession>
<evidence type="ECO:0000256" key="2">
    <source>
        <dbReference type="ARBA" id="ARBA00022475"/>
    </source>
</evidence>
<organism evidence="7 8">
    <name type="scientific">Meiothermus hypogaeus NBRC 106114</name>
    <dbReference type="NCBI Taxonomy" id="1227553"/>
    <lineage>
        <taxon>Bacteria</taxon>
        <taxon>Thermotogati</taxon>
        <taxon>Deinococcota</taxon>
        <taxon>Deinococci</taxon>
        <taxon>Thermales</taxon>
        <taxon>Thermaceae</taxon>
        <taxon>Meiothermus</taxon>
    </lineage>
</organism>
<proteinExistence type="predicted"/>